<dbReference type="Gene3D" id="1.10.10.2910">
    <property type="match status" value="1"/>
</dbReference>
<dbReference type="PANTHER" id="PTHR43236:SF1">
    <property type="entry name" value="BLL7220 PROTEIN"/>
    <property type="match status" value="1"/>
</dbReference>
<gene>
    <name evidence="2" type="ORF">SAMN06296052_105113</name>
</gene>
<protein>
    <recommendedName>
        <fullName evidence="1">IrrE N-terminal-like domain-containing protein</fullName>
    </recommendedName>
</protein>
<evidence type="ECO:0000313" key="2">
    <source>
        <dbReference type="EMBL" id="SNS35570.1"/>
    </source>
</evidence>
<dbReference type="InterPro" id="IPR010359">
    <property type="entry name" value="IrrE_HExxH"/>
</dbReference>
<dbReference type="EMBL" id="FZOQ01000005">
    <property type="protein sequence ID" value="SNS35570.1"/>
    <property type="molecule type" value="Genomic_DNA"/>
</dbReference>
<feature type="domain" description="IrrE N-terminal-like" evidence="1">
    <location>
        <begin position="74"/>
        <end position="163"/>
    </location>
</feature>
<dbReference type="InterPro" id="IPR052345">
    <property type="entry name" value="Rad_response_metalloprotease"/>
</dbReference>
<dbReference type="Proteomes" id="UP000198432">
    <property type="component" value="Unassembled WGS sequence"/>
</dbReference>
<dbReference type="PANTHER" id="PTHR43236">
    <property type="entry name" value="ANTITOXIN HIGA1"/>
    <property type="match status" value="1"/>
</dbReference>
<dbReference type="OrthoDB" id="9794834at2"/>
<dbReference type="RefSeq" id="WP_089318539.1">
    <property type="nucleotide sequence ID" value="NZ_FZOQ01000005.1"/>
</dbReference>
<proteinExistence type="predicted"/>
<evidence type="ECO:0000313" key="3">
    <source>
        <dbReference type="Proteomes" id="UP000198432"/>
    </source>
</evidence>
<organism evidence="2 3">
    <name type="scientific">Pontibacter ummariensis</name>
    <dbReference type="NCBI Taxonomy" id="1610492"/>
    <lineage>
        <taxon>Bacteria</taxon>
        <taxon>Pseudomonadati</taxon>
        <taxon>Bacteroidota</taxon>
        <taxon>Cytophagia</taxon>
        <taxon>Cytophagales</taxon>
        <taxon>Hymenobacteraceae</taxon>
        <taxon>Pontibacter</taxon>
    </lineage>
</organism>
<dbReference type="Pfam" id="PF06114">
    <property type="entry name" value="Peptidase_M78"/>
    <property type="match status" value="1"/>
</dbReference>
<accession>A0A239DSU2</accession>
<dbReference type="AlphaFoldDB" id="A0A239DSU2"/>
<sequence>MLRNNRELEIAELAESVADHFSSDQVIDLEAIAGANSISYDYGPYESYFDGMLQCLGDKFHIFLNLDKLGKRNSPRARFTMAHELGHYYIDEHRNALLSGRVRPHTSMVEIYNNINLAEREADCFASNLLMPKNRFLSTYKAGKKVGLAAVLHLANAFQVSVVSSAVNFVKSDVNVCALVKWSAKGYEWSLQSKSFTNLFSKNLHITYSPGRETATYKALHQEDIYSLDFYKSVTTMSMWSKSIAKTGKDNIFLNEEAIKLGAYGGITLLTRSNL</sequence>
<keyword evidence="3" id="KW-1185">Reference proteome</keyword>
<name>A0A239DSU2_9BACT</name>
<reference evidence="3" key="1">
    <citation type="submission" date="2017-06" db="EMBL/GenBank/DDBJ databases">
        <authorList>
            <person name="Varghese N."/>
            <person name="Submissions S."/>
        </authorList>
    </citation>
    <scope>NUCLEOTIDE SEQUENCE [LARGE SCALE GENOMIC DNA]</scope>
    <source>
        <strain evidence="3">NKM1</strain>
    </source>
</reference>
<evidence type="ECO:0000259" key="1">
    <source>
        <dbReference type="Pfam" id="PF06114"/>
    </source>
</evidence>